<accession>A0ACC2TYN4</accession>
<gene>
    <name evidence="1" type="ORF">DSO57_1033766</name>
</gene>
<name>A0ACC2TYN4_9FUNG</name>
<organism evidence="1 2">
    <name type="scientific">Entomophthora muscae</name>
    <dbReference type="NCBI Taxonomy" id="34485"/>
    <lineage>
        <taxon>Eukaryota</taxon>
        <taxon>Fungi</taxon>
        <taxon>Fungi incertae sedis</taxon>
        <taxon>Zoopagomycota</taxon>
        <taxon>Entomophthoromycotina</taxon>
        <taxon>Entomophthoromycetes</taxon>
        <taxon>Entomophthorales</taxon>
        <taxon>Entomophthoraceae</taxon>
        <taxon>Entomophthora</taxon>
    </lineage>
</organism>
<dbReference type="Proteomes" id="UP001165960">
    <property type="component" value="Unassembled WGS sequence"/>
</dbReference>
<dbReference type="EMBL" id="QTSX02001691">
    <property type="protein sequence ID" value="KAJ9079596.1"/>
    <property type="molecule type" value="Genomic_DNA"/>
</dbReference>
<proteinExistence type="predicted"/>
<sequence>MHTYFNSYRRIPSHLGIDFFPHLIHLSSKLPQAEEFWPRLLEAAPKLKYIHTNYKPLNLLELKNQRPSLKFMPYQDIFGESSELAEFIHFRDEVRLTLS</sequence>
<evidence type="ECO:0000313" key="2">
    <source>
        <dbReference type="Proteomes" id="UP001165960"/>
    </source>
</evidence>
<comment type="caution">
    <text evidence="1">The sequence shown here is derived from an EMBL/GenBank/DDBJ whole genome shotgun (WGS) entry which is preliminary data.</text>
</comment>
<evidence type="ECO:0000313" key="1">
    <source>
        <dbReference type="EMBL" id="KAJ9079596.1"/>
    </source>
</evidence>
<reference evidence="1" key="1">
    <citation type="submission" date="2022-04" db="EMBL/GenBank/DDBJ databases">
        <title>Genome of the entomopathogenic fungus Entomophthora muscae.</title>
        <authorList>
            <person name="Elya C."/>
            <person name="Lovett B.R."/>
            <person name="Lee E."/>
            <person name="Macias A.M."/>
            <person name="Hajek A.E."/>
            <person name="De Bivort B.L."/>
            <person name="Kasson M.T."/>
            <person name="De Fine Licht H.H."/>
            <person name="Stajich J.E."/>
        </authorList>
    </citation>
    <scope>NUCLEOTIDE SEQUENCE</scope>
    <source>
        <strain evidence="1">Berkeley</strain>
    </source>
</reference>
<protein>
    <submittedName>
        <fullName evidence="1">Uncharacterized protein</fullName>
    </submittedName>
</protein>
<keyword evidence="2" id="KW-1185">Reference proteome</keyword>